<dbReference type="GO" id="GO:0000225">
    <property type="term" value="F:N-acetylglucosaminylphosphatidylinositol deacetylase activity"/>
    <property type="evidence" value="ECO:0007669"/>
    <property type="project" value="UniProtKB-EC"/>
</dbReference>
<dbReference type="PANTHER" id="PTHR12993:SF11">
    <property type="entry name" value="N-ACETYLGLUCOSAMINYL-PHOSPHATIDYLINOSITOL DE-N-ACETYLASE"/>
    <property type="match status" value="1"/>
</dbReference>
<keyword evidence="3" id="KW-0472">Membrane</keyword>
<feature type="transmembrane region" description="Helical" evidence="3">
    <location>
        <begin position="6"/>
        <end position="25"/>
    </location>
</feature>
<evidence type="ECO:0000256" key="3">
    <source>
        <dbReference type="SAM" id="Phobius"/>
    </source>
</evidence>
<proteinExistence type="inferred from homology"/>
<dbReference type="GeneID" id="94192429"/>
<accession>A0AAV4LLT1</accession>
<reference evidence="4 5" key="1">
    <citation type="submission" date="2021-06" db="EMBL/GenBank/DDBJ databases">
        <title>Genome sequence of Babesia caballi.</title>
        <authorList>
            <person name="Yamagishi J."/>
            <person name="Kidaka T."/>
            <person name="Ochi A."/>
        </authorList>
    </citation>
    <scope>NUCLEOTIDE SEQUENCE [LARGE SCALE GENOMIC DNA]</scope>
    <source>
        <strain evidence="4">USDA-D6B2</strain>
    </source>
</reference>
<dbReference type="GO" id="GO:0005783">
    <property type="term" value="C:endoplasmic reticulum"/>
    <property type="evidence" value="ECO:0007669"/>
    <property type="project" value="TreeGrafter"/>
</dbReference>
<comment type="similarity">
    <text evidence="1">Belongs to the PIGL family.</text>
</comment>
<dbReference type="InterPro" id="IPR024078">
    <property type="entry name" value="LmbE-like_dom_sf"/>
</dbReference>
<dbReference type="AlphaFoldDB" id="A0AAV4LLT1"/>
<evidence type="ECO:0000313" key="5">
    <source>
        <dbReference type="Proteomes" id="UP001497744"/>
    </source>
</evidence>
<sequence length="252" mass="29108">MSQWQSYTFFILGALLFLLLMKLWFTKVNSNFTKELLAHFDVENGDVTKSVAFVLAHPDDESMFFTPLLELLRVTPEFAHQHIKLNLLSLSKGKCGDQRTFELEEVCHKYNISCSILDEVHSPDSPNFWDANKVSERVEAFVKDKKAAVLFTFDQYGASGHPNHISVHNAVINMKARYPDVTVMRLHTYGLVAKYTALLAILRAMFTGTSVIKFSPMEVMRNMKIHHSQWKPHLYVWSFFGSYSYCNTFHRL</sequence>
<dbReference type="Pfam" id="PF02585">
    <property type="entry name" value="PIG-L"/>
    <property type="match status" value="1"/>
</dbReference>
<dbReference type="SUPFAM" id="SSF102588">
    <property type="entry name" value="LmbE-like"/>
    <property type="match status" value="1"/>
</dbReference>
<dbReference type="RefSeq" id="XP_067713017.1">
    <property type="nucleotide sequence ID" value="XM_067856916.1"/>
</dbReference>
<protein>
    <recommendedName>
        <fullName evidence="2">N-acetylglucosaminylphosphatidylinositol deacetylase</fullName>
        <ecNumber evidence="2">3.5.1.89</ecNumber>
    </recommendedName>
</protein>
<keyword evidence="3" id="KW-1133">Transmembrane helix</keyword>
<keyword evidence="3" id="KW-0812">Transmembrane</keyword>
<dbReference type="PANTHER" id="PTHR12993">
    <property type="entry name" value="N-ACETYLGLUCOSAMINYL-PHOSPHATIDYLINOSITOL DE-N-ACETYLASE-RELATED"/>
    <property type="match status" value="1"/>
</dbReference>
<dbReference type="InterPro" id="IPR003737">
    <property type="entry name" value="GlcNAc_PI_deacetylase-related"/>
</dbReference>
<organism evidence="4 5">
    <name type="scientific">Babesia caballi</name>
    <dbReference type="NCBI Taxonomy" id="5871"/>
    <lineage>
        <taxon>Eukaryota</taxon>
        <taxon>Sar</taxon>
        <taxon>Alveolata</taxon>
        <taxon>Apicomplexa</taxon>
        <taxon>Aconoidasida</taxon>
        <taxon>Piroplasmida</taxon>
        <taxon>Babesiidae</taxon>
        <taxon>Babesia</taxon>
    </lineage>
</organism>
<evidence type="ECO:0000256" key="2">
    <source>
        <dbReference type="ARBA" id="ARBA00012176"/>
    </source>
</evidence>
<keyword evidence="5" id="KW-1185">Reference proteome</keyword>
<dbReference type="Gene3D" id="3.40.50.10320">
    <property type="entry name" value="LmbE-like"/>
    <property type="match status" value="1"/>
</dbReference>
<name>A0AAV4LLT1_BABCB</name>
<dbReference type="Proteomes" id="UP001497744">
    <property type="component" value="Unassembled WGS sequence"/>
</dbReference>
<evidence type="ECO:0000256" key="1">
    <source>
        <dbReference type="ARBA" id="ARBA00006066"/>
    </source>
</evidence>
<dbReference type="EC" id="3.5.1.89" evidence="2"/>
<evidence type="ECO:0000313" key="4">
    <source>
        <dbReference type="EMBL" id="GIX60946.1"/>
    </source>
</evidence>
<dbReference type="EMBL" id="BPLF01000001">
    <property type="protein sequence ID" value="GIX60946.1"/>
    <property type="molecule type" value="Genomic_DNA"/>
</dbReference>
<gene>
    <name evidence="4" type="ORF">BcabD6B2_03810</name>
</gene>
<comment type="caution">
    <text evidence="4">The sequence shown here is derived from an EMBL/GenBank/DDBJ whole genome shotgun (WGS) entry which is preliminary data.</text>
</comment>